<accession>L0D9X7</accession>
<dbReference type="KEGG" id="saci:Sinac_1829"/>
<dbReference type="InterPro" id="IPR005805">
    <property type="entry name" value="Rieske_Fe-S_prot_C"/>
</dbReference>
<dbReference type="CDD" id="cd03467">
    <property type="entry name" value="Rieske"/>
    <property type="match status" value="1"/>
</dbReference>
<dbReference type="Proteomes" id="UP000010798">
    <property type="component" value="Chromosome"/>
</dbReference>
<feature type="compositionally biased region" description="Low complexity" evidence="7">
    <location>
        <begin position="19"/>
        <end position="63"/>
    </location>
</feature>
<evidence type="ECO:0000256" key="5">
    <source>
        <dbReference type="ARBA" id="ARBA00023157"/>
    </source>
</evidence>
<dbReference type="STRING" id="886293.Sinac_1829"/>
<feature type="compositionally biased region" description="Basic and acidic residues" evidence="7">
    <location>
        <begin position="1"/>
        <end position="12"/>
    </location>
</feature>
<dbReference type="GO" id="GO:0051537">
    <property type="term" value="F:2 iron, 2 sulfur cluster binding"/>
    <property type="evidence" value="ECO:0007669"/>
    <property type="project" value="UniProtKB-KW"/>
</dbReference>
<dbReference type="HOGENOM" id="CLU_715095_0_0_0"/>
<keyword evidence="5" id="KW-1015">Disulfide bond</keyword>
<keyword evidence="8" id="KW-0472">Membrane</keyword>
<feature type="domain" description="Rieske" evidence="9">
    <location>
        <begin position="333"/>
        <end position="399"/>
    </location>
</feature>
<keyword evidence="8" id="KW-0812">Transmembrane</keyword>
<dbReference type="Gene3D" id="2.102.10.10">
    <property type="entry name" value="Rieske [2Fe-2S] iron-sulphur domain"/>
    <property type="match status" value="1"/>
</dbReference>
<evidence type="ECO:0000256" key="8">
    <source>
        <dbReference type="SAM" id="Phobius"/>
    </source>
</evidence>
<feature type="transmembrane region" description="Helical" evidence="8">
    <location>
        <begin position="264"/>
        <end position="290"/>
    </location>
</feature>
<keyword evidence="1" id="KW-0001">2Fe-2S</keyword>
<dbReference type="RefSeq" id="WP_015245361.1">
    <property type="nucleotide sequence ID" value="NC_019892.1"/>
</dbReference>
<sequence>MAKRLSVKEMLEAARQGGPAKPAEAEASATPAETPESPAVEPTAPAAAAAPQPAPAANVPSPASLGRPLTLKEKLAAARAGGAPPPAAAAPVAAAAAPEEAVASAAEEASEEPASAAPSVPAPAPSVGRPLTLKEKLAAARVGGSAPAASGAKPAAGKPAGAAPATAASKTAAPRTLPPLDKITDPKDLAEALRQSGAKKAKESAALAASKAAEAAGATPAKAATAAKAAGQKEAKPQSVLPKPSKATAGAAAMTRRGFMAGPTAWVILGWAAFVSGVTLFSAMLGRFMFPNVLAEPPSTVKVGLPTNFEPEEVNERFKAEWGFWIVRSTRYNGEDIVYALQSVCTHLGCPPNWLGGEQKFKCPCHGSGFYISGVNFEGPAPRPLERFKVTLADDGQMVVDKSQKFQQELGQWSEPESFITA</sequence>
<dbReference type="InterPro" id="IPR036922">
    <property type="entry name" value="Rieske_2Fe-2S_sf"/>
</dbReference>
<name>L0D9X7_SINAD</name>
<dbReference type="GO" id="GO:0016020">
    <property type="term" value="C:membrane"/>
    <property type="evidence" value="ECO:0007669"/>
    <property type="project" value="InterPro"/>
</dbReference>
<dbReference type="AlphaFoldDB" id="L0D9X7"/>
<feature type="region of interest" description="Disordered" evidence="7">
    <location>
        <begin position="1"/>
        <end position="185"/>
    </location>
</feature>
<dbReference type="InterPro" id="IPR014349">
    <property type="entry name" value="Rieske_Fe-S_prot"/>
</dbReference>
<keyword evidence="11" id="KW-1185">Reference proteome</keyword>
<protein>
    <submittedName>
        <fullName evidence="10">Rieske Fe-S protein</fullName>
    </submittedName>
</protein>
<feature type="region of interest" description="Disordered" evidence="7">
    <location>
        <begin position="228"/>
        <end position="247"/>
    </location>
</feature>
<dbReference type="PRINTS" id="PR00162">
    <property type="entry name" value="RIESKE"/>
</dbReference>
<dbReference type="PANTHER" id="PTHR10134">
    <property type="entry name" value="CYTOCHROME B-C1 COMPLEX SUBUNIT RIESKE, MITOCHONDRIAL"/>
    <property type="match status" value="1"/>
</dbReference>
<dbReference type="GO" id="GO:0046872">
    <property type="term" value="F:metal ion binding"/>
    <property type="evidence" value="ECO:0007669"/>
    <property type="project" value="UniProtKB-KW"/>
</dbReference>
<evidence type="ECO:0000256" key="6">
    <source>
        <dbReference type="ARBA" id="ARBA00034078"/>
    </source>
</evidence>
<dbReference type="eggNOG" id="COG0723">
    <property type="taxonomic scope" value="Bacteria"/>
</dbReference>
<evidence type="ECO:0000256" key="4">
    <source>
        <dbReference type="ARBA" id="ARBA00023014"/>
    </source>
</evidence>
<keyword evidence="4" id="KW-0411">Iron-sulfur</keyword>
<dbReference type="PROSITE" id="PS51296">
    <property type="entry name" value="RIESKE"/>
    <property type="match status" value="1"/>
</dbReference>
<organism evidence="10 11">
    <name type="scientific">Singulisphaera acidiphila (strain ATCC BAA-1392 / DSM 18658 / VKM B-2454 / MOB10)</name>
    <dbReference type="NCBI Taxonomy" id="886293"/>
    <lineage>
        <taxon>Bacteria</taxon>
        <taxon>Pseudomonadati</taxon>
        <taxon>Planctomycetota</taxon>
        <taxon>Planctomycetia</taxon>
        <taxon>Isosphaerales</taxon>
        <taxon>Isosphaeraceae</taxon>
        <taxon>Singulisphaera</taxon>
    </lineage>
</organism>
<keyword evidence="3" id="KW-0408">Iron</keyword>
<feature type="compositionally biased region" description="Low complexity" evidence="7">
    <location>
        <begin position="89"/>
        <end position="130"/>
    </location>
</feature>
<evidence type="ECO:0000256" key="7">
    <source>
        <dbReference type="SAM" id="MobiDB-lite"/>
    </source>
</evidence>
<comment type="cofactor">
    <cofactor evidence="6">
        <name>[2Fe-2S] cluster</name>
        <dbReference type="ChEBI" id="CHEBI:190135"/>
    </cofactor>
</comment>
<dbReference type="Pfam" id="PF00355">
    <property type="entry name" value="Rieske"/>
    <property type="match status" value="1"/>
</dbReference>
<evidence type="ECO:0000256" key="3">
    <source>
        <dbReference type="ARBA" id="ARBA00023004"/>
    </source>
</evidence>
<dbReference type="InterPro" id="IPR017941">
    <property type="entry name" value="Rieske_2Fe-2S"/>
</dbReference>
<gene>
    <name evidence="10" type="ordered locus">Sinac_1829</name>
</gene>
<reference evidence="10 11" key="1">
    <citation type="submission" date="2012-02" db="EMBL/GenBank/DDBJ databases">
        <title>Complete sequence of chromosome of Singulisphaera acidiphila DSM 18658.</title>
        <authorList>
            <consortium name="US DOE Joint Genome Institute (JGI-PGF)"/>
            <person name="Lucas S."/>
            <person name="Copeland A."/>
            <person name="Lapidus A."/>
            <person name="Glavina del Rio T."/>
            <person name="Dalin E."/>
            <person name="Tice H."/>
            <person name="Bruce D."/>
            <person name="Goodwin L."/>
            <person name="Pitluck S."/>
            <person name="Peters L."/>
            <person name="Ovchinnikova G."/>
            <person name="Chertkov O."/>
            <person name="Kyrpides N."/>
            <person name="Mavromatis K."/>
            <person name="Ivanova N."/>
            <person name="Brettin T."/>
            <person name="Detter J.C."/>
            <person name="Han C."/>
            <person name="Larimer F."/>
            <person name="Land M."/>
            <person name="Hauser L."/>
            <person name="Markowitz V."/>
            <person name="Cheng J.-F."/>
            <person name="Hugenholtz P."/>
            <person name="Woyke T."/>
            <person name="Wu D."/>
            <person name="Tindall B."/>
            <person name="Pomrenke H."/>
            <person name="Brambilla E."/>
            <person name="Klenk H.-P."/>
            <person name="Eisen J.A."/>
        </authorList>
    </citation>
    <scope>NUCLEOTIDE SEQUENCE [LARGE SCALE GENOMIC DNA]</scope>
    <source>
        <strain evidence="11">ATCC BAA-1392 / DSM 18658 / VKM B-2454 / MOB10</strain>
    </source>
</reference>
<feature type="compositionally biased region" description="Low complexity" evidence="7">
    <location>
        <begin position="139"/>
        <end position="175"/>
    </location>
</feature>
<evidence type="ECO:0000313" key="10">
    <source>
        <dbReference type="EMBL" id="AGA26194.1"/>
    </source>
</evidence>
<dbReference type="SUPFAM" id="SSF50022">
    <property type="entry name" value="ISP domain"/>
    <property type="match status" value="1"/>
</dbReference>
<keyword evidence="2" id="KW-0479">Metal-binding</keyword>
<evidence type="ECO:0000313" key="11">
    <source>
        <dbReference type="Proteomes" id="UP000010798"/>
    </source>
</evidence>
<dbReference type="EMBL" id="CP003364">
    <property type="protein sequence ID" value="AGA26194.1"/>
    <property type="molecule type" value="Genomic_DNA"/>
</dbReference>
<proteinExistence type="predicted"/>
<evidence type="ECO:0000259" key="9">
    <source>
        <dbReference type="PROSITE" id="PS51296"/>
    </source>
</evidence>
<evidence type="ECO:0000256" key="1">
    <source>
        <dbReference type="ARBA" id="ARBA00022714"/>
    </source>
</evidence>
<keyword evidence="8" id="KW-1133">Transmembrane helix</keyword>
<evidence type="ECO:0000256" key="2">
    <source>
        <dbReference type="ARBA" id="ARBA00022723"/>
    </source>
</evidence>